<sequence>MPEVQFNDAQIEILNAHLKEFRGANSLQWGCVFDDTWDEVRENLGGHVLTNIKDLTDMKERVRCWLYNHTGNKELGNKVAGHGKYLGLNQVLNLMKKKGVEKRMWDLYGVKLGQSGYIGKL</sequence>
<dbReference type="KEGG" id="sla:SERLADRAFT_432310"/>
<protein>
    <submittedName>
        <fullName evidence="1">Uncharacterized protein</fullName>
    </submittedName>
</protein>
<dbReference type="GeneID" id="18813968"/>
<dbReference type="AlphaFoldDB" id="F8NER7"/>
<reference evidence="1" key="1">
    <citation type="submission" date="2011-04" db="EMBL/GenBank/DDBJ databases">
        <title>Evolution of plant cell wall degrading machinery underlies the functional diversity of forest fungi.</title>
        <authorList>
            <consortium name="US DOE Joint Genome Institute (JGI-PGF)"/>
            <person name="Eastwood D.C."/>
            <person name="Floudas D."/>
            <person name="Binder M."/>
            <person name="Majcherczyk A."/>
            <person name="Schneider P."/>
            <person name="Aerts A."/>
            <person name="Asiegbu F.O."/>
            <person name="Baker S.E."/>
            <person name="Barry K."/>
            <person name="Bendiksby M."/>
            <person name="Blumentritt M."/>
            <person name="Coutinho P.M."/>
            <person name="Cullen D."/>
            <person name="Cullen D."/>
            <person name="Gathman A."/>
            <person name="Goodell B."/>
            <person name="Henrissat B."/>
            <person name="Ihrmark K."/>
            <person name="Kauserud H."/>
            <person name="Kohler A."/>
            <person name="LaButti K."/>
            <person name="Lapidus A."/>
            <person name="Lavin J.L."/>
            <person name="Lee Y.-H."/>
            <person name="Lindquist E."/>
            <person name="Lilly W."/>
            <person name="Lucas S."/>
            <person name="Morin E."/>
            <person name="Murat C."/>
            <person name="Oguiza J.A."/>
            <person name="Park J."/>
            <person name="Pisabarro A.G."/>
            <person name="Riley R."/>
            <person name="Rosling A."/>
            <person name="Salamov A."/>
            <person name="Schmidt O."/>
            <person name="Schmutz J."/>
            <person name="Skrede I."/>
            <person name="Stenlid J."/>
            <person name="Wiebenga A."/>
            <person name="Xie X."/>
            <person name="Kues U."/>
            <person name="Hibbett D.S."/>
            <person name="Hoffmeister D."/>
            <person name="Hogberg N."/>
            <person name="Martin F."/>
            <person name="Grigoriev I.V."/>
            <person name="Watkinson S.C."/>
        </authorList>
    </citation>
    <scope>NUCLEOTIDE SEQUENCE</scope>
    <source>
        <strain evidence="1">S7.9</strain>
    </source>
</reference>
<name>F8NER7_SERL9</name>
<evidence type="ECO:0000313" key="1">
    <source>
        <dbReference type="EMBL" id="EGO30701.1"/>
    </source>
</evidence>
<proteinExistence type="predicted"/>
<dbReference type="RefSeq" id="XP_007312585.1">
    <property type="nucleotide sequence ID" value="XM_007312523.1"/>
</dbReference>
<organism>
    <name type="scientific">Serpula lacrymans var. lacrymans (strain S7.9)</name>
    <name type="common">Dry rot fungus</name>
    <dbReference type="NCBI Taxonomy" id="578457"/>
    <lineage>
        <taxon>Eukaryota</taxon>
        <taxon>Fungi</taxon>
        <taxon>Dikarya</taxon>
        <taxon>Basidiomycota</taxon>
        <taxon>Agaricomycotina</taxon>
        <taxon>Agaricomycetes</taxon>
        <taxon>Agaricomycetidae</taxon>
        <taxon>Boletales</taxon>
        <taxon>Coniophorineae</taxon>
        <taxon>Serpulaceae</taxon>
        <taxon>Serpula</taxon>
    </lineage>
</organism>
<dbReference type="HOGENOM" id="CLU_2039474_0_0_1"/>
<gene>
    <name evidence="1" type="ORF">SERLADRAFT_432310</name>
</gene>
<accession>F8NER7</accession>
<dbReference type="Proteomes" id="UP000008064">
    <property type="component" value="Unassembled WGS sequence"/>
</dbReference>
<dbReference type="EMBL" id="GL945428">
    <property type="protein sequence ID" value="EGO30701.1"/>
    <property type="molecule type" value="Genomic_DNA"/>
</dbReference>